<dbReference type="GO" id="GO:0005886">
    <property type="term" value="C:plasma membrane"/>
    <property type="evidence" value="ECO:0007669"/>
    <property type="project" value="UniProtKB-SubCell"/>
</dbReference>
<reference evidence="11 12" key="1">
    <citation type="submission" date="2016-11" db="EMBL/GenBank/DDBJ databases">
        <authorList>
            <person name="Jaros S."/>
            <person name="Januszkiewicz K."/>
            <person name="Wedrychowicz H."/>
        </authorList>
    </citation>
    <scope>NUCLEOTIDE SEQUENCE [LARGE SCALE GENOMIC DNA]</scope>
    <source>
        <strain evidence="11 12">DSM 14214</strain>
    </source>
</reference>
<evidence type="ECO:0000256" key="9">
    <source>
        <dbReference type="SAM" id="Phobius"/>
    </source>
</evidence>
<keyword evidence="5 9" id="KW-0812">Transmembrane</keyword>
<evidence type="ECO:0000259" key="10">
    <source>
        <dbReference type="Pfam" id="PF03553"/>
    </source>
</evidence>
<comment type="subcellular location">
    <subcellularLocation>
        <location evidence="1">Cell membrane</location>
        <topology evidence="1">Multi-pass membrane protein</topology>
    </subcellularLocation>
</comment>
<sequence length="472" mass="50787">MELGDTGKRKQPNIIVALVPLITVIVLLVCCQLFLNIEIHFPLLLGTIAGALIGVFYLKYPWHEIEKGIFDSIYSAMQPILITGIIGFIIGAWISGRIVPAIVYYGLKVLSPDFFLVTSMVICSLVSIATGSSWTTAGTVGLALVGVGTGLGIPAPMVAGAVISGAYFGDKMSPFSETTNLAPAIAGSTLFDHIRHMAYTTGTSYVLAMIGFMILNKNYSADTVDAIEIQKMLAALDTSFVISPLLILPLVFIIFMVTFKIPAIPGLMLSVFMGVFCAIFVQGHDISSVGYVLQYGYISETGNAMVDELLTRGGLQSMMWTLSLILCSLSFGGVMSVTGMLETIAKNILKFAKSVGSLIFSTICTCIFMNLASGEQYLSLLITGKMFQEEYEKRGLVPQNLSRALEDGGTLTSPLIPWCTCAVAMSTYLGVNTLDYLPYCLLNLINPVVSIIFGFTGITILKSSDLSAKKEK</sequence>
<dbReference type="Pfam" id="PF03553">
    <property type="entry name" value="Na_H_antiporter"/>
    <property type="match status" value="1"/>
</dbReference>
<feature type="transmembrane region" description="Helical" evidence="9">
    <location>
        <begin position="351"/>
        <end position="372"/>
    </location>
</feature>
<feature type="transmembrane region" description="Helical" evidence="9">
    <location>
        <begin position="114"/>
        <end position="135"/>
    </location>
</feature>
<organism evidence="11 12">
    <name type="scientific">Anaerotignum lactatifermentans DSM 14214</name>
    <dbReference type="NCBI Taxonomy" id="1121323"/>
    <lineage>
        <taxon>Bacteria</taxon>
        <taxon>Bacillati</taxon>
        <taxon>Bacillota</taxon>
        <taxon>Clostridia</taxon>
        <taxon>Lachnospirales</taxon>
        <taxon>Anaerotignaceae</taxon>
        <taxon>Anaerotignum</taxon>
    </lineage>
</organism>
<evidence type="ECO:0000256" key="4">
    <source>
        <dbReference type="ARBA" id="ARBA00022475"/>
    </source>
</evidence>
<feature type="transmembrane region" description="Helical" evidence="9">
    <location>
        <begin position="12"/>
        <end position="35"/>
    </location>
</feature>
<dbReference type="Proteomes" id="UP000183975">
    <property type="component" value="Unassembled WGS sequence"/>
</dbReference>
<keyword evidence="4" id="KW-1003">Cell membrane</keyword>
<gene>
    <name evidence="11" type="ORF">SAMN02745138_02028</name>
</gene>
<evidence type="ECO:0000256" key="7">
    <source>
        <dbReference type="ARBA" id="ARBA00023136"/>
    </source>
</evidence>
<proteinExistence type="inferred from homology"/>
<keyword evidence="2" id="KW-0813">Transport</keyword>
<feature type="transmembrane region" description="Helical" evidence="9">
    <location>
        <begin position="72"/>
        <end position="94"/>
    </location>
</feature>
<dbReference type="NCBIfam" id="TIGR00931">
    <property type="entry name" value="antiport_nhaC"/>
    <property type="match status" value="1"/>
</dbReference>
<protein>
    <submittedName>
        <fullName evidence="11">Na+:H+ antiporter, NhaC family</fullName>
    </submittedName>
</protein>
<evidence type="ECO:0000256" key="5">
    <source>
        <dbReference type="ARBA" id="ARBA00022692"/>
    </source>
</evidence>
<evidence type="ECO:0000256" key="1">
    <source>
        <dbReference type="ARBA" id="ARBA00004651"/>
    </source>
</evidence>
<keyword evidence="7 9" id="KW-0472">Membrane</keyword>
<dbReference type="RefSeq" id="WP_072851428.1">
    <property type="nucleotide sequence ID" value="NZ_FRAH01000035.1"/>
</dbReference>
<feature type="domain" description="Na+/H+ antiporter NhaC-like C-terminal" evidence="10">
    <location>
        <begin position="165"/>
        <end position="458"/>
    </location>
</feature>
<feature type="transmembrane region" description="Helical" evidence="9">
    <location>
        <begin position="197"/>
        <end position="215"/>
    </location>
</feature>
<dbReference type="InterPro" id="IPR018461">
    <property type="entry name" value="Na/H_Antiport_NhaC-like_C"/>
</dbReference>
<dbReference type="GO" id="GO:0015297">
    <property type="term" value="F:antiporter activity"/>
    <property type="evidence" value="ECO:0007669"/>
    <property type="project" value="UniProtKB-KW"/>
</dbReference>
<evidence type="ECO:0000256" key="8">
    <source>
        <dbReference type="ARBA" id="ARBA00038435"/>
    </source>
</evidence>
<dbReference type="EMBL" id="FRAH01000035">
    <property type="protein sequence ID" value="SHK61017.1"/>
    <property type="molecule type" value="Genomic_DNA"/>
</dbReference>
<dbReference type="OrthoDB" id="9762978at2"/>
<accession>A0A1M6TVP1</accession>
<keyword evidence="12" id="KW-1185">Reference proteome</keyword>
<dbReference type="AlphaFoldDB" id="A0A1M6TVP1"/>
<name>A0A1M6TVP1_9FIRM</name>
<feature type="transmembrane region" description="Helical" evidence="9">
    <location>
        <begin position="236"/>
        <end position="257"/>
    </location>
</feature>
<feature type="transmembrane region" description="Helical" evidence="9">
    <location>
        <begin position="142"/>
        <end position="168"/>
    </location>
</feature>
<dbReference type="PANTHER" id="PTHR33451:SF3">
    <property type="entry name" value="MALATE-2H(+)_NA(+)-LACTATE ANTIPORTER"/>
    <property type="match status" value="1"/>
</dbReference>
<keyword evidence="3" id="KW-0050">Antiport</keyword>
<feature type="transmembrane region" description="Helical" evidence="9">
    <location>
        <begin position="41"/>
        <end position="60"/>
    </location>
</feature>
<dbReference type="InterPro" id="IPR004770">
    <property type="entry name" value="Na/H_antiport_NhaC"/>
</dbReference>
<evidence type="ECO:0000256" key="6">
    <source>
        <dbReference type="ARBA" id="ARBA00022989"/>
    </source>
</evidence>
<feature type="transmembrane region" description="Helical" evidence="9">
    <location>
        <begin position="318"/>
        <end position="339"/>
    </location>
</feature>
<keyword evidence="6 9" id="KW-1133">Transmembrane helix</keyword>
<dbReference type="InterPro" id="IPR052180">
    <property type="entry name" value="NhaC_Na-H+_Antiporter"/>
</dbReference>
<evidence type="ECO:0000256" key="2">
    <source>
        <dbReference type="ARBA" id="ARBA00022448"/>
    </source>
</evidence>
<dbReference type="PANTHER" id="PTHR33451">
    <property type="entry name" value="MALATE-2H(+)/NA(+)-LACTATE ANTIPORTER"/>
    <property type="match status" value="1"/>
</dbReference>
<evidence type="ECO:0000313" key="12">
    <source>
        <dbReference type="Proteomes" id="UP000183975"/>
    </source>
</evidence>
<feature type="transmembrane region" description="Helical" evidence="9">
    <location>
        <begin position="436"/>
        <end position="461"/>
    </location>
</feature>
<evidence type="ECO:0000313" key="11">
    <source>
        <dbReference type="EMBL" id="SHK61017.1"/>
    </source>
</evidence>
<comment type="similarity">
    <text evidence="8">Belongs to the NhaC Na(+)/H(+) (TC 2.A.35) antiporter family.</text>
</comment>
<evidence type="ECO:0000256" key="3">
    <source>
        <dbReference type="ARBA" id="ARBA00022449"/>
    </source>
</evidence>